<dbReference type="Proteomes" id="UP001168821">
    <property type="component" value="Unassembled WGS sequence"/>
</dbReference>
<sequence>MFVSDEMVIAALVKDAKRFKSKWELHTGETIRSKPNVVFLKRTLSNVVKVNHDLMRKPHNVESMHSTLNEKIKEKEIEKSPKNGRKSPSRVPKKSRECSKSKYQTAKNKSKSMNSSQQKRKKV</sequence>
<accession>A0AA38HMT4</accession>
<keyword evidence="3" id="KW-1185">Reference proteome</keyword>
<gene>
    <name evidence="2" type="ORF">Zmor_003533</name>
</gene>
<protein>
    <submittedName>
        <fullName evidence="2">Uncharacterized protein</fullName>
    </submittedName>
</protein>
<dbReference type="EMBL" id="JALNTZ010000010">
    <property type="protein sequence ID" value="KAJ3640219.1"/>
    <property type="molecule type" value="Genomic_DNA"/>
</dbReference>
<proteinExistence type="predicted"/>
<reference evidence="2" key="1">
    <citation type="journal article" date="2023" name="G3 (Bethesda)">
        <title>Whole genome assemblies of Zophobas morio and Tenebrio molitor.</title>
        <authorList>
            <person name="Kaur S."/>
            <person name="Stinson S.A."/>
            <person name="diCenzo G.C."/>
        </authorList>
    </citation>
    <scope>NUCLEOTIDE SEQUENCE</scope>
    <source>
        <strain evidence="2">QUZm001</strain>
    </source>
</reference>
<evidence type="ECO:0000313" key="3">
    <source>
        <dbReference type="Proteomes" id="UP001168821"/>
    </source>
</evidence>
<feature type="compositionally biased region" description="Basic and acidic residues" evidence="1">
    <location>
        <begin position="59"/>
        <end position="81"/>
    </location>
</feature>
<comment type="caution">
    <text evidence="2">The sequence shown here is derived from an EMBL/GenBank/DDBJ whole genome shotgun (WGS) entry which is preliminary data.</text>
</comment>
<feature type="region of interest" description="Disordered" evidence="1">
    <location>
        <begin position="59"/>
        <end position="123"/>
    </location>
</feature>
<name>A0AA38HMT4_9CUCU</name>
<feature type="compositionally biased region" description="Basic residues" evidence="1">
    <location>
        <begin position="82"/>
        <end position="93"/>
    </location>
</feature>
<organism evidence="2 3">
    <name type="scientific">Zophobas morio</name>
    <dbReference type="NCBI Taxonomy" id="2755281"/>
    <lineage>
        <taxon>Eukaryota</taxon>
        <taxon>Metazoa</taxon>
        <taxon>Ecdysozoa</taxon>
        <taxon>Arthropoda</taxon>
        <taxon>Hexapoda</taxon>
        <taxon>Insecta</taxon>
        <taxon>Pterygota</taxon>
        <taxon>Neoptera</taxon>
        <taxon>Endopterygota</taxon>
        <taxon>Coleoptera</taxon>
        <taxon>Polyphaga</taxon>
        <taxon>Cucujiformia</taxon>
        <taxon>Tenebrionidae</taxon>
        <taxon>Zophobas</taxon>
    </lineage>
</organism>
<evidence type="ECO:0000313" key="2">
    <source>
        <dbReference type="EMBL" id="KAJ3640219.1"/>
    </source>
</evidence>
<evidence type="ECO:0000256" key="1">
    <source>
        <dbReference type="SAM" id="MobiDB-lite"/>
    </source>
</evidence>
<dbReference type="AlphaFoldDB" id="A0AA38HMT4"/>